<sequence length="802" mass="91667">MPKNKRSPKGDAPQQDDGIQKKTDHQKKPNRKKQKMARKSKGRRANHANHWNVPGNVPVNACPTPPRSILPSHQNEDKDKGISSYGPKASIKRLKAQGFHHLVTDMTFEEAQQEWHNKIHRSKQIPCRDDYLKGEVRKLQGGYSNRNILIDNMRLCDEKTHGIPKPLQPVFNGTWPNGLILGEHLASQGVMQLENIAKAHPQLWATLSQGMAVWDFSKNTFEGTPSGNVLICVFPKISQHDFLHSLDLDVLRENERDARNNIVQLIENLLDCCKTTQPYWWPAEKKKREKEGLSPEVESFMETCPGGIIKKVQALPDTDHIEVTIEEKIDPPANLEHYMYKQVALKHMFGMLTAIFNRRTLSHVLILQHIPLLDRRLVAIILRACPHVTTLGIYECPLLHLGDVITLLDLIYEVNLERDKKNLPRVESFDFYPRYHGGMPYSKNTNDVDDGCYGMTWNWIRDSVAQQGLMTILLKAVLKSREMGIGLLMDKGAAFMQYLSKIPLPSLSVFVFLDGLHRYLDLKKARFRDQNAIKQAIYDLLKGVKTGLESPKKFNHSNYQFKMGKETHLCCSCGYELLSEFFTASQAGNRPESKVCAGCYLQGCLDIEDDHHKQEGKDLMTLFYPGWNPKGFNIDAPVHKDGSDILRLRTRRTVRVPPMMTMLPNGNFHTSQAEFARDNKQSDDCVLGLPDLQTLLAEKAKYREEAKQFALHVDTERVICLLLRWLYPDYAIQEPCGGTHDHFDERQEKRPPSDSNMPRMTIVEPFKASHTFSSAKLKEEELELDEKIAAGEVSHMEKPGFW</sequence>
<keyword evidence="3" id="KW-1185">Reference proteome</keyword>
<feature type="region of interest" description="Disordered" evidence="1">
    <location>
        <begin position="1"/>
        <end position="86"/>
    </location>
</feature>
<gene>
    <name evidence="2" type="ORF">F53441_7302</name>
</gene>
<feature type="compositionally biased region" description="Basic residues" evidence="1">
    <location>
        <begin position="28"/>
        <end position="47"/>
    </location>
</feature>
<dbReference type="Proteomes" id="UP000605986">
    <property type="component" value="Unassembled WGS sequence"/>
</dbReference>
<comment type="caution">
    <text evidence="2">The sequence shown here is derived from an EMBL/GenBank/DDBJ whole genome shotgun (WGS) entry which is preliminary data.</text>
</comment>
<feature type="region of interest" description="Disordered" evidence="1">
    <location>
        <begin position="738"/>
        <end position="759"/>
    </location>
</feature>
<dbReference type="EMBL" id="JAADJG010000286">
    <property type="protein sequence ID" value="KAF4449440.1"/>
    <property type="molecule type" value="Genomic_DNA"/>
</dbReference>
<protein>
    <submittedName>
        <fullName evidence="2">Uncharacterized protein</fullName>
    </submittedName>
</protein>
<evidence type="ECO:0000313" key="3">
    <source>
        <dbReference type="Proteomes" id="UP000605986"/>
    </source>
</evidence>
<dbReference type="AlphaFoldDB" id="A0A8H4KDU0"/>
<evidence type="ECO:0000256" key="1">
    <source>
        <dbReference type="SAM" id="MobiDB-lite"/>
    </source>
</evidence>
<accession>A0A8H4KDU0</accession>
<organism evidence="2 3">
    <name type="scientific">Fusarium austroafricanum</name>
    <dbReference type="NCBI Taxonomy" id="2364996"/>
    <lineage>
        <taxon>Eukaryota</taxon>
        <taxon>Fungi</taxon>
        <taxon>Dikarya</taxon>
        <taxon>Ascomycota</taxon>
        <taxon>Pezizomycotina</taxon>
        <taxon>Sordariomycetes</taxon>
        <taxon>Hypocreomycetidae</taxon>
        <taxon>Hypocreales</taxon>
        <taxon>Nectriaceae</taxon>
        <taxon>Fusarium</taxon>
        <taxon>Fusarium concolor species complex</taxon>
    </lineage>
</organism>
<evidence type="ECO:0000313" key="2">
    <source>
        <dbReference type="EMBL" id="KAF4449440.1"/>
    </source>
</evidence>
<reference evidence="2" key="1">
    <citation type="submission" date="2020-01" db="EMBL/GenBank/DDBJ databases">
        <title>Identification and distribution of gene clusters putatively required for synthesis of sphingolipid metabolism inhibitors in phylogenetically diverse species of the filamentous fungus Fusarium.</title>
        <authorList>
            <person name="Kim H.-S."/>
            <person name="Busman M."/>
            <person name="Brown D.W."/>
            <person name="Divon H."/>
            <person name="Uhlig S."/>
            <person name="Proctor R.H."/>
        </authorList>
    </citation>
    <scope>NUCLEOTIDE SEQUENCE</scope>
    <source>
        <strain evidence="2">NRRL 53441</strain>
    </source>
</reference>
<name>A0A8H4KDU0_9HYPO</name>
<dbReference type="OrthoDB" id="5428138at2759"/>
<feature type="compositionally biased region" description="Basic and acidic residues" evidence="1">
    <location>
        <begin position="739"/>
        <end position="752"/>
    </location>
</feature>
<feature type="compositionally biased region" description="Basic and acidic residues" evidence="1">
    <location>
        <begin position="18"/>
        <end position="27"/>
    </location>
</feature>
<proteinExistence type="predicted"/>